<dbReference type="AlphaFoldDB" id="A0A4R4FBA1"/>
<dbReference type="GO" id="GO:0004527">
    <property type="term" value="F:exonuclease activity"/>
    <property type="evidence" value="ECO:0007669"/>
    <property type="project" value="UniProtKB-KW"/>
</dbReference>
<keyword evidence="3" id="KW-0269">Exonuclease</keyword>
<organism evidence="3 4">
    <name type="scientific">Extibacter muris</name>
    <dbReference type="NCBI Taxonomy" id="1796622"/>
    <lineage>
        <taxon>Bacteria</taxon>
        <taxon>Bacillati</taxon>
        <taxon>Bacillota</taxon>
        <taxon>Clostridia</taxon>
        <taxon>Lachnospirales</taxon>
        <taxon>Lachnospiraceae</taxon>
        <taxon>Extibacter</taxon>
    </lineage>
</organism>
<dbReference type="Pfam" id="PF00149">
    <property type="entry name" value="Metallophos"/>
    <property type="match status" value="1"/>
</dbReference>
<dbReference type="EMBL" id="SMMX01000019">
    <property type="protein sequence ID" value="TDA20531.1"/>
    <property type="molecule type" value="Genomic_DNA"/>
</dbReference>
<reference evidence="3 4" key="1">
    <citation type="journal article" date="2016" name="Nat. Microbiol.">
        <title>The Mouse Intestinal Bacterial Collection (miBC) provides host-specific insight into cultured diversity and functional potential of the gut microbiota.</title>
        <authorList>
            <person name="Lagkouvardos I."/>
            <person name="Pukall R."/>
            <person name="Abt B."/>
            <person name="Foesel B.U."/>
            <person name="Meier-Kolthoff J.P."/>
            <person name="Kumar N."/>
            <person name="Bresciani A."/>
            <person name="Martinez I."/>
            <person name="Just S."/>
            <person name="Ziegler C."/>
            <person name="Brugiroux S."/>
            <person name="Garzetti D."/>
            <person name="Wenning M."/>
            <person name="Bui T.P."/>
            <person name="Wang J."/>
            <person name="Hugenholtz F."/>
            <person name="Plugge C.M."/>
            <person name="Peterson D.A."/>
            <person name="Hornef M.W."/>
            <person name="Baines J.F."/>
            <person name="Smidt H."/>
            <person name="Walter J."/>
            <person name="Kristiansen K."/>
            <person name="Nielsen H.B."/>
            <person name="Haller D."/>
            <person name="Overmann J."/>
            <person name="Stecher B."/>
            <person name="Clavel T."/>
        </authorList>
    </citation>
    <scope>NUCLEOTIDE SEQUENCE [LARGE SCALE GENOMIC DNA]</scope>
    <source>
        <strain evidence="3 4">DSM 28560</strain>
    </source>
</reference>
<dbReference type="PANTHER" id="PTHR30337">
    <property type="entry name" value="COMPONENT OF ATP-DEPENDENT DSDNA EXONUCLEASE"/>
    <property type="match status" value="1"/>
</dbReference>
<proteinExistence type="predicted"/>
<evidence type="ECO:0000313" key="4">
    <source>
        <dbReference type="Proteomes" id="UP000295710"/>
    </source>
</evidence>
<dbReference type="InterPro" id="IPR041796">
    <property type="entry name" value="Mre11_N"/>
</dbReference>
<protein>
    <submittedName>
        <fullName evidence="3">DNA repair exonuclease</fullName>
    </submittedName>
</protein>
<evidence type="ECO:0000259" key="2">
    <source>
        <dbReference type="Pfam" id="PF00149"/>
    </source>
</evidence>
<dbReference type="InterPro" id="IPR029052">
    <property type="entry name" value="Metallo-depent_PP-like"/>
</dbReference>
<keyword evidence="3" id="KW-0540">Nuclease</keyword>
<dbReference type="Gene3D" id="3.60.21.10">
    <property type="match status" value="1"/>
</dbReference>
<gene>
    <name evidence="3" type="ORF">E1963_16530</name>
</gene>
<keyword evidence="1" id="KW-0378">Hydrolase</keyword>
<name>A0A4R4FBA1_9FIRM</name>
<feature type="domain" description="Calcineurin-like phosphoesterase" evidence="2">
    <location>
        <begin position="1"/>
        <end position="186"/>
    </location>
</feature>
<keyword evidence="4" id="KW-1185">Reference proteome</keyword>
<comment type="caution">
    <text evidence="3">The sequence shown here is derived from an EMBL/GenBank/DDBJ whole genome shotgun (WGS) entry which is preliminary data.</text>
</comment>
<dbReference type="SUPFAM" id="SSF56300">
    <property type="entry name" value="Metallo-dependent phosphatases"/>
    <property type="match status" value="1"/>
</dbReference>
<dbReference type="Proteomes" id="UP000295710">
    <property type="component" value="Unassembled WGS sequence"/>
</dbReference>
<evidence type="ECO:0000256" key="1">
    <source>
        <dbReference type="ARBA" id="ARBA00022801"/>
    </source>
</evidence>
<dbReference type="InterPro" id="IPR004843">
    <property type="entry name" value="Calcineurin-like_PHP"/>
</dbReference>
<evidence type="ECO:0000313" key="3">
    <source>
        <dbReference type="EMBL" id="TDA20531.1"/>
    </source>
</evidence>
<dbReference type="RefSeq" id="WP_132280363.1">
    <property type="nucleotide sequence ID" value="NZ_JAOBST010000060.1"/>
</dbReference>
<accession>A0A4R4FBA1</accession>
<dbReference type="CDD" id="cd00840">
    <property type="entry name" value="MPP_Mre11_N"/>
    <property type="match status" value="1"/>
</dbReference>
<sequence>MKFIHIADIHLGASPDAGNAYSKSRAQEIWNSFAGIIEQCRAEEADVLLIAGDLFHRQPLLRELKEVNFLFAGIPDTEVFIIAGNHDYLKKDSYYRTFSWAENVHMILSEHMTCVELPRLNLAVYGQSYVQKENADRIGSEAVPLRKQKYEILLAHGGDDKHMPFRVGEIAKLGYDYAAFGHIHRPQELIPNRAYFSGALEPIDKNDTGTHGYVVGEIADEVCKTSFVPCAVRDYVHMDIPVTENMTGYGVREAIQSAIENNGIQNIYKIILTGQRDPEILFDLTNMDTYGNIIEIADNTKPAYDFDKLYEQNKGNLLGKFIQNLNNGDKESIEYRALCEGVQALMETRRGFK</sequence>
<dbReference type="InterPro" id="IPR050535">
    <property type="entry name" value="DNA_Repair-Maintenance_Comp"/>
</dbReference>